<dbReference type="OrthoDB" id="6275059at2759"/>
<dbReference type="InterPro" id="IPR036056">
    <property type="entry name" value="Fibrinogen-like_C"/>
</dbReference>
<dbReference type="Gene3D" id="4.10.530.10">
    <property type="entry name" value="Gamma-fibrinogen Carboxyl Terminal Fragment, domain 2"/>
    <property type="match status" value="1"/>
</dbReference>
<dbReference type="InterPro" id="IPR002181">
    <property type="entry name" value="Fibrinogen_a/b/g_C_dom"/>
</dbReference>
<gene>
    <name evidence="3" type="ORF">MEDL_17262</name>
</gene>
<keyword evidence="1" id="KW-0732">Signal</keyword>
<dbReference type="InterPro" id="IPR050373">
    <property type="entry name" value="Fibrinogen_C-term_domain"/>
</dbReference>
<feature type="signal peptide" evidence="1">
    <location>
        <begin position="1"/>
        <end position="23"/>
    </location>
</feature>
<keyword evidence="4" id="KW-1185">Reference proteome</keyword>
<accession>A0A8S3R6E3</accession>
<dbReference type="NCBIfam" id="NF040941">
    <property type="entry name" value="GGGWT_bact"/>
    <property type="match status" value="1"/>
</dbReference>
<evidence type="ECO:0000313" key="4">
    <source>
        <dbReference type="Proteomes" id="UP000683360"/>
    </source>
</evidence>
<feature type="domain" description="Fibrinogen C-terminal" evidence="2">
    <location>
        <begin position="100"/>
        <end position="278"/>
    </location>
</feature>
<dbReference type="InterPro" id="IPR014716">
    <property type="entry name" value="Fibrinogen_a/b/g_C_1"/>
</dbReference>
<comment type="caution">
    <text evidence="3">The sequence shown here is derived from an EMBL/GenBank/DDBJ whole genome shotgun (WGS) entry which is preliminary data.</text>
</comment>
<dbReference type="AlphaFoldDB" id="A0A8S3R6E3"/>
<dbReference type="SMART" id="SM00186">
    <property type="entry name" value="FBG"/>
    <property type="match status" value="1"/>
</dbReference>
<name>A0A8S3R6E3_MYTED</name>
<dbReference type="CDD" id="cd00087">
    <property type="entry name" value="FReD"/>
    <property type="match status" value="1"/>
</dbReference>
<protein>
    <recommendedName>
        <fullName evidence="2">Fibrinogen C-terminal domain-containing protein</fullName>
    </recommendedName>
</protein>
<evidence type="ECO:0000256" key="1">
    <source>
        <dbReference type="SAM" id="SignalP"/>
    </source>
</evidence>
<evidence type="ECO:0000259" key="2">
    <source>
        <dbReference type="PROSITE" id="PS51406"/>
    </source>
</evidence>
<sequence>MKLFCLLYYTSVCLKLVLVKANAKEFKSIQTTGSTRALQSKNTTDVDSASKIECALLCLSNRQCCLASFSKGTCRIDNSEKCDIGTETINGWTTIRRNIYHITPQLKDCSELPPGTSSGVYDITPVNGSTISVFCEMDTGNGGWTTIQRRFDGTVDFYRFWDDYKAGFGVIAGEHWLGNDNLHAILRQRSYQVRFDLEDYSGNTAYAIYSAMYVGDESTNYTLSLTGYAGTAGNAMVDNNGNPMNGMMFTTRDRNNDISTPYECGNRKKSGWWHASCT</sequence>
<reference evidence="3" key="1">
    <citation type="submission" date="2021-03" db="EMBL/GenBank/DDBJ databases">
        <authorList>
            <person name="Bekaert M."/>
        </authorList>
    </citation>
    <scope>NUCLEOTIDE SEQUENCE</scope>
</reference>
<dbReference type="PROSITE" id="PS51406">
    <property type="entry name" value="FIBRINOGEN_C_2"/>
    <property type="match status" value="1"/>
</dbReference>
<dbReference type="Proteomes" id="UP000683360">
    <property type="component" value="Unassembled WGS sequence"/>
</dbReference>
<dbReference type="SUPFAM" id="SSF56496">
    <property type="entry name" value="Fibrinogen C-terminal domain-like"/>
    <property type="match status" value="1"/>
</dbReference>
<dbReference type="EMBL" id="CAJPWZ010000896">
    <property type="protein sequence ID" value="CAG2202699.1"/>
    <property type="molecule type" value="Genomic_DNA"/>
</dbReference>
<evidence type="ECO:0000313" key="3">
    <source>
        <dbReference type="EMBL" id="CAG2202699.1"/>
    </source>
</evidence>
<proteinExistence type="predicted"/>
<feature type="chain" id="PRO_5035746190" description="Fibrinogen C-terminal domain-containing protein" evidence="1">
    <location>
        <begin position="24"/>
        <end position="278"/>
    </location>
</feature>
<dbReference type="GO" id="GO:0005615">
    <property type="term" value="C:extracellular space"/>
    <property type="evidence" value="ECO:0007669"/>
    <property type="project" value="TreeGrafter"/>
</dbReference>
<organism evidence="3 4">
    <name type="scientific">Mytilus edulis</name>
    <name type="common">Blue mussel</name>
    <dbReference type="NCBI Taxonomy" id="6550"/>
    <lineage>
        <taxon>Eukaryota</taxon>
        <taxon>Metazoa</taxon>
        <taxon>Spiralia</taxon>
        <taxon>Lophotrochozoa</taxon>
        <taxon>Mollusca</taxon>
        <taxon>Bivalvia</taxon>
        <taxon>Autobranchia</taxon>
        <taxon>Pteriomorphia</taxon>
        <taxon>Mytilida</taxon>
        <taxon>Mytiloidea</taxon>
        <taxon>Mytilidae</taxon>
        <taxon>Mytilinae</taxon>
        <taxon>Mytilus</taxon>
    </lineage>
</organism>
<dbReference type="Pfam" id="PF00147">
    <property type="entry name" value="Fibrinogen_C"/>
    <property type="match status" value="1"/>
</dbReference>
<dbReference type="PANTHER" id="PTHR19143">
    <property type="entry name" value="FIBRINOGEN/TENASCIN/ANGIOPOEITIN"/>
    <property type="match status" value="1"/>
</dbReference>
<dbReference type="Gene3D" id="3.90.215.10">
    <property type="entry name" value="Gamma Fibrinogen, chain A, domain 1"/>
    <property type="match status" value="1"/>
</dbReference>